<dbReference type="InterPro" id="IPR009300">
    <property type="entry name" value="Transcription_activator_RinB"/>
</dbReference>
<dbReference type="EMBL" id="MF417890">
    <property type="protein sequence ID" value="ASN69458.1"/>
    <property type="molecule type" value="Genomic_DNA"/>
</dbReference>
<reference evidence="1" key="1">
    <citation type="submission" date="2017-06" db="EMBL/GenBank/DDBJ databases">
        <title>Novel phages from South African skin metaviromes.</title>
        <authorList>
            <person name="van Zyl L.J."/>
            <person name="Abrahams Y."/>
            <person name="Stander E.A."/>
            <person name="Kirby B.M."/>
            <person name="Clavaud C."/>
            <person name="Farcet C."/>
            <person name="Breton L."/>
            <person name="Trindade M.I."/>
        </authorList>
    </citation>
    <scope>NUCLEOTIDE SEQUENCE</scope>
</reference>
<organism evidence="1">
    <name type="scientific">uncultured Caudovirales phage</name>
    <dbReference type="NCBI Taxonomy" id="2100421"/>
    <lineage>
        <taxon>Viruses</taxon>
        <taxon>Duplodnaviria</taxon>
        <taxon>Heunggongvirae</taxon>
        <taxon>Uroviricota</taxon>
        <taxon>Caudoviricetes</taxon>
        <taxon>Peduoviridae</taxon>
        <taxon>Maltschvirus</taxon>
        <taxon>Maltschvirus maltsch</taxon>
    </lineage>
</organism>
<evidence type="ECO:0000313" key="1">
    <source>
        <dbReference type="EMBL" id="ASN69458.1"/>
    </source>
</evidence>
<sequence>MRILKTLLIITLYELSKYVTNEIIIKLQANDEIDQPKDYEVSE</sequence>
<dbReference type="GO" id="GO:0006355">
    <property type="term" value="P:regulation of DNA-templated transcription"/>
    <property type="evidence" value="ECO:0007669"/>
    <property type="project" value="InterPro"/>
</dbReference>
<dbReference type="Pfam" id="PF06116">
    <property type="entry name" value="RinB"/>
    <property type="match status" value="1"/>
</dbReference>
<name>A0A2H4JAX0_9CAUD</name>
<accession>A0A2H4JAX0</accession>
<gene>
    <name evidence="1" type="ORF">7F15_64</name>
</gene>
<proteinExistence type="predicted"/>
<dbReference type="NCBIfam" id="NF047427">
    <property type="entry name" value="phage_activ_RinB"/>
    <property type="match status" value="1"/>
</dbReference>
<protein>
    <submittedName>
        <fullName evidence="1">Putative RinB</fullName>
    </submittedName>
</protein>